<feature type="repeat" description="WD" evidence="3">
    <location>
        <begin position="50"/>
        <end position="91"/>
    </location>
</feature>
<dbReference type="InterPro" id="IPR036322">
    <property type="entry name" value="WD40_repeat_dom_sf"/>
</dbReference>
<dbReference type="EMBL" id="BSYR01000022">
    <property type="protein sequence ID" value="GMI88043.1"/>
    <property type="molecule type" value="Genomic_DNA"/>
</dbReference>
<keyword evidence="1 3" id="KW-0853">WD repeat</keyword>
<dbReference type="SMART" id="SM00320">
    <property type="entry name" value="WD40"/>
    <property type="match status" value="7"/>
</dbReference>
<keyword evidence="2" id="KW-0677">Repeat</keyword>
<evidence type="ECO:0000256" key="3">
    <source>
        <dbReference type="PROSITE-ProRule" id="PRU00221"/>
    </source>
</evidence>
<dbReference type="Gene3D" id="2.130.10.10">
    <property type="entry name" value="YVTN repeat-like/Quinoprotein amine dehydrogenase"/>
    <property type="match status" value="1"/>
</dbReference>
<evidence type="ECO:0000256" key="1">
    <source>
        <dbReference type="ARBA" id="ARBA00022574"/>
    </source>
</evidence>
<evidence type="ECO:0008006" key="6">
    <source>
        <dbReference type="Google" id="ProtNLM"/>
    </source>
</evidence>
<organism evidence="4 5">
    <name type="scientific">Hibiscus trionum</name>
    <name type="common">Flower of an hour</name>
    <dbReference type="NCBI Taxonomy" id="183268"/>
    <lineage>
        <taxon>Eukaryota</taxon>
        <taxon>Viridiplantae</taxon>
        <taxon>Streptophyta</taxon>
        <taxon>Embryophyta</taxon>
        <taxon>Tracheophyta</taxon>
        <taxon>Spermatophyta</taxon>
        <taxon>Magnoliopsida</taxon>
        <taxon>eudicotyledons</taxon>
        <taxon>Gunneridae</taxon>
        <taxon>Pentapetalae</taxon>
        <taxon>rosids</taxon>
        <taxon>malvids</taxon>
        <taxon>Malvales</taxon>
        <taxon>Malvaceae</taxon>
        <taxon>Malvoideae</taxon>
        <taxon>Hibiscus</taxon>
    </lineage>
</organism>
<dbReference type="InterPro" id="IPR015943">
    <property type="entry name" value="WD40/YVTN_repeat-like_dom_sf"/>
</dbReference>
<dbReference type="GO" id="GO:0005737">
    <property type="term" value="C:cytoplasm"/>
    <property type="evidence" value="ECO:0007669"/>
    <property type="project" value="TreeGrafter"/>
</dbReference>
<evidence type="ECO:0000313" key="4">
    <source>
        <dbReference type="EMBL" id="GMI88043.1"/>
    </source>
</evidence>
<dbReference type="SUPFAM" id="SSF50978">
    <property type="entry name" value="WD40 repeat-like"/>
    <property type="match status" value="1"/>
</dbReference>
<gene>
    <name evidence="4" type="ORF">HRI_002473600</name>
</gene>
<sequence length="483" mass="53958">MKNKRPRASVDTAVVDVWKREVGELSNRKFAHRLAASEDLVLRLEILKKLEKHRGCVNTLSFNADGNILVSGSDDKRIILWDWQTGHAKLTFQSGHVRNVFQAKFLPYTDDRSLITCAADGQVRHAQLLERGVETRLLAKHEGLAYKMAIVPGSPHIFYTCGEDGLVQQIDLRTAAATKLFSCYPIDDSKAYMRVVPLNTIAIDPRNPNLFAVAGSDEYTRLYDIRKYKWDGSTEFGQPTDYFCAPHLIGDDHVGITGLAFSDQSELLVSYSDEFIYLFTRVMGLGPNPVPSSLRSACIETSEVGPDHSAMGADEKAIPQVYKGHRNCETVKGVNFFGPKSEYVVSGSDCGRIFIWKKKGGELVRVMKADKHVVNCIESHPHTTVLASSGIENDIKIWTPKAIDKAVLPTNIEQLEPKPRGWMYRVTTPHDLILHLFSYQRRGTSPEQNEESASAVGRELLDLLLAFNINSDNTSDDPEDSFS</sequence>
<dbReference type="PANTHER" id="PTHR15574:SF21">
    <property type="entry name" value="DDB1- AND CUL4-ASSOCIATED FACTOR 8"/>
    <property type="match status" value="1"/>
</dbReference>
<dbReference type="PANTHER" id="PTHR15574">
    <property type="entry name" value="WD REPEAT DOMAIN-CONTAINING FAMILY"/>
    <property type="match status" value="1"/>
</dbReference>
<dbReference type="InterPro" id="IPR045151">
    <property type="entry name" value="DCAF8"/>
</dbReference>
<protein>
    <recommendedName>
        <fullName evidence="6">Transducin/WD40 repeat-like superfamily protein</fullName>
    </recommendedName>
</protein>
<dbReference type="Proteomes" id="UP001165190">
    <property type="component" value="Unassembled WGS sequence"/>
</dbReference>
<comment type="caution">
    <text evidence="4">The sequence shown here is derived from an EMBL/GenBank/DDBJ whole genome shotgun (WGS) entry which is preliminary data.</text>
</comment>
<dbReference type="OrthoDB" id="4869960at2759"/>
<dbReference type="PROSITE" id="PS50294">
    <property type="entry name" value="WD_REPEATS_REGION"/>
    <property type="match status" value="1"/>
</dbReference>
<dbReference type="PROSITE" id="PS50082">
    <property type="entry name" value="WD_REPEATS_2"/>
    <property type="match status" value="1"/>
</dbReference>
<keyword evidence="5" id="KW-1185">Reference proteome</keyword>
<reference evidence="4" key="1">
    <citation type="submission" date="2023-05" db="EMBL/GenBank/DDBJ databases">
        <title>Genome and transcriptome analyses reveal genes involved in the formation of fine ridges on petal epidermal cells in Hibiscus trionum.</title>
        <authorList>
            <person name="Koshimizu S."/>
            <person name="Masuda S."/>
            <person name="Ishii T."/>
            <person name="Shirasu K."/>
            <person name="Hoshino A."/>
            <person name="Arita M."/>
        </authorList>
    </citation>
    <scope>NUCLEOTIDE SEQUENCE</scope>
    <source>
        <strain evidence="4">Hamamatsu line</strain>
    </source>
</reference>
<evidence type="ECO:0000313" key="5">
    <source>
        <dbReference type="Proteomes" id="UP001165190"/>
    </source>
</evidence>
<accession>A0A9W7I4P3</accession>
<dbReference type="Pfam" id="PF00400">
    <property type="entry name" value="WD40"/>
    <property type="match status" value="3"/>
</dbReference>
<dbReference type="AlphaFoldDB" id="A0A9W7I4P3"/>
<name>A0A9W7I4P3_HIBTR</name>
<evidence type="ECO:0000256" key="2">
    <source>
        <dbReference type="ARBA" id="ARBA00022737"/>
    </source>
</evidence>
<dbReference type="InterPro" id="IPR001680">
    <property type="entry name" value="WD40_rpt"/>
</dbReference>
<proteinExistence type="predicted"/>
<dbReference type="GO" id="GO:0080008">
    <property type="term" value="C:Cul4-RING E3 ubiquitin ligase complex"/>
    <property type="evidence" value="ECO:0007669"/>
    <property type="project" value="TreeGrafter"/>
</dbReference>